<sequence length="336" mass="36451">MRKVIVTQRFFDEASMEYLRSNHCDVTIAKLPPGKADGEVPEAVLREWLQGAAGWIVGHARVTRDLLLALPDLKIVSRRGVGYERVDVAAVRELGRVATIAAGGNDATVADQTIGMMLALGRRFREGQAGINRGSWAIPLGTDLYRKTVGVIGLGRIGRAVVKRLAAFDCKILVHAPRQDAELAARLGFEYAALDTILAQSDYVTLHAPLTPQTRFLIRQETIRLMKPTAFVINTARGGLVEDRDLLHALENKELAGAGLDVFMSESDPSYQHVTQELASMPNVIAQPHSGASTREGLDRTNMIAARCVVAVLNGMNPPSECIVADGREVRSAVAL</sequence>
<dbReference type="InterPro" id="IPR036291">
    <property type="entry name" value="NAD(P)-bd_dom_sf"/>
</dbReference>
<evidence type="ECO:0000256" key="2">
    <source>
        <dbReference type="ARBA" id="ARBA00023002"/>
    </source>
</evidence>
<protein>
    <submittedName>
        <fullName evidence="7">Phosphoglycerate dehydrogenase</fullName>
    </submittedName>
</protein>
<reference evidence="7 8" key="1">
    <citation type="journal article" date="2021" name="Int. J. Syst. Evol. Microbiol.">
        <title>Steroidobacter gossypii sp. nov., isolated from soil of cotton cropping field.</title>
        <authorList>
            <person name="Huang R."/>
            <person name="Yang S."/>
            <person name="Zhen C."/>
            <person name="Liu W."/>
        </authorList>
    </citation>
    <scope>NUCLEOTIDE SEQUENCE [LARGE SCALE GENOMIC DNA]</scope>
    <source>
        <strain evidence="7 8">S1-65</strain>
    </source>
</reference>
<accession>A0ABS1X045</accession>
<comment type="similarity">
    <text evidence="1 4">Belongs to the D-isomer specific 2-hydroxyacid dehydrogenase family.</text>
</comment>
<dbReference type="InterPro" id="IPR029753">
    <property type="entry name" value="D-isomer_DH_CS"/>
</dbReference>
<dbReference type="RefSeq" id="WP_203168720.1">
    <property type="nucleotide sequence ID" value="NZ_JAEVLS010000004.1"/>
</dbReference>
<dbReference type="PROSITE" id="PS00671">
    <property type="entry name" value="D_2_HYDROXYACID_DH_3"/>
    <property type="match status" value="1"/>
</dbReference>
<dbReference type="PANTHER" id="PTHR42789:SF1">
    <property type="entry name" value="D-ISOMER SPECIFIC 2-HYDROXYACID DEHYDROGENASE FAMILY PROTEIN (AFU_ORTHOLOGUE AFUA_6G10090)"/>
    <property type="match status" value="1"/>
</dbReference>
<evidence type="ECO:0000313" key="7">
    <source>
        <dbReference type="EMBL" id="MBM0106600.1"/>
    </source>
</evidence>
<keyword evidence="2 4" id="KW-0560">Oxidoreductase</keyword>
<name>A0ABS1X045_9GAMM</name>
<evidence type="ECO:0000259" key="5">
    <source>
        <dbReference type="Pfam" id="PF00389"/>
    </source>
</evidence>
<dbReference type="Gene3D" id="3.40.50.720">
    <property type="entry name" value="NAD(P)-binding Rossmann-like Domain"/>
    <property type="match status" value="2"/>
</dbReference>
<dbReference type="Pfam" id="PF00389">
    <property type="entry name" value="2-Hacid_dh"/>
    <property type="match status" value="1"/>
</dbReference>
<dbReference type="SUPFAM" id="SSF51735">
    <property type="entry name" value="NAD(P)-binding Rossmann-fold domains"/>
    <property type="match status" value="1"/>
</dbReference>
<evidence type="ECO:0000313" key="8">
    <source>
        <dbReference type="Proteomes" id="UP000661077"/>
    </source>
</evidence>
<dbReference type="SUPFAM" id="SSF52283">
    <property type="entry name" value="Formate/glycerate dehydrogenase catalytic domain-like"/>
    <property type="match status" value="1"/>
</dbReference>
<evidence type="ECO:0000256" key="1">
    <source>
        <dbReference type="ARBA" id="ARBA00005854"/>
    </source>
</evidence>
<dbReference type="InterPro" id="IPR006140">
    <property type="entry name" value="D-isomer_DH_NAD-bd"/>
</dbReference>
<evidence type="ECO:0000256" key="3">
    <source>
        <dbReference type="ARBA" id="ARBA00023027"/>
    </source>
</evidence>
<keyword evidence="3" id="KW-0520">NAD</keyword>
<feature type="domain" description="D-isomer specific 2-hydroxyacid dehydrogenase NAD-binding" evidence="6">
    <location>
        <begin position="114"/>
        <end position="291"/>
    </location>
</feature>
<feature type="domain" description="D-isomer specific 2-hydroxyacid dehydrogenase catalytic" evidence="5">
    <location>
        <begin position="5"/>
        <end position="320"/>
    </location>
</feature>
<dbReference type="InterPro" id="IPR006139">
    <property type="entry name" value="D-isomer_2_OHA_DH_cat_dom"/>
</dbReference>
<dbReference type="InterPro" id="IPR050857">
    <property type="entry name" value="D-2-hydroxyacid_DH"/>
</dbReference>
<dbReference type="EMBL" id="JAEVLS010000004">
    <property type="protein sequence ID" value="MBM0106600.1"/>
    <property type="molecule type" value="Genomic_DNA"/>
</dbReference>
<evidence type="ECO:0000259" key="6">
    <source>
        <dbReference type="Pfam" id="PF02826"/>
    </source>
</evidence>
<dbReference type="PANTHER" id="PTHR42789">
    <property type="entry name" value="D-ISOMER SPECIFIC 2-HYDROXYACID DEHYDROGENASE FAMILY PROTEIN (AFU_ORTHOLOGUE AFUA_6G10090)"/>
    <property type="match status" value="1"/>
</dbReference>
<evidence type="ECO:0000256" key="4">
    <source>
        <dbReference type="RuleBase" id="RU003719"/>
    </source>
</evidence>
<dbReference type="Pfam" id="PF02826">
    <property type="entry name" value="2-Hacid_dh_C"/>
    <property type="match status" value="1"/>
</dbReference>
<dbReference type="Proteomes" id="UP000661077">
    <property type="component" value="Unassembled WGS sequence"/>
</dbReference>
<gene>
    <name evidence="7" type="ORF">JM946_17865</name>
</gene>
<organism evidence="7 8">
    <name type="scientific">Steroidobacter gossypii</name>
    <dbReference type="NCBI Taxonomy" id="2805490"/>
    <lineage>
        <taxon>Bacteria</taxon>
        <taxon>Pseudomonadati</taxon>
        <taxon>Pseudomonadota</taxon>
        <taxon>Gammaproteobacteria</taxon>
        <taxon>Steroidobacterales</taxon>
        <taxon>Steroidobacteraceae</taxon>
        <taxon>Steroidobacter</taxon>
    </lineage>
</organism>
<comment type="caution">
    <text evidence="7">The sequence shown here is derived from an EMBL/GenBank/DDBJ whole genome shotgun (WGS) entry which is preliminary data.</text>
</comment>
<dbReference type="CDD" id="cd12172">
    <property type="entry name" value="PGDH_like_2"/>
    <property type="match status" value="1"/>
</dbReference>
<proteinExistence type="inferred from homology"/>
<keyword evidence="8" id="KW-1185">Reference proteome</keyword>